<keyword evidence="3" id="KW-1185">Reference proteome</keyword>
<evidence type="ECO:0000313" key="2">
    <source>
        <dbReference type="EMBL" id="MST98318.1"/>
    </source>
</evidence>
<dbReference type="RefSeq" id="WP_106055776.1">
    <property type="nucleotide sequence ID" value="NZ_DBFCGB010000224.1"/>
</dbReference>
<reference evidence="2 3" key="1">
    <citation type="submission" date="2019-08" db="EMBL/GenBank/DDBJ databases">
        <title>In-depth cultivation of the pig gut microbiome towards novel bacterial diversity and tailored functional studies.</title>
        <authorList>
            <person name="Wylensek D."/>
            <person name="Hitch T.C.A."/>
            <person name="Clavel T."/>
        </authorList>
    </citation>
    <scope>NUCLEOTIDE SEQUENCE [LARGE SCALE GENOMIC DNA]</scope>
    <source>
        <strain evidence="2 3">BBE-744-WT-12</strain>
    </source>
</reference>
<dbReference type="NCBIfam" id="TIGR02532">
    <property type="entry name" value="IV_pilin_GFxxxE"/>
    <property type="match status" value="1"/>
</dbReference>
<keyword evidence="1" id="KW-1133">Transmembrane helix</keyword>
<dbReference type="PANTHER" id="PTHR30093">
    <property type="entry name" value="GENERAL SECRETION PATHWAY PROTEIN G"/>
    <property type="match status" value="1"/>
</dbReference>
<comment type="caution">
    <text evidence="2">The sequence shown here is derived from an EMBL/GenBank/DDBJ whole genome shotgun (WGS) entry which is preliminary data.</text>
</comment>
<evidence type="ECO:0000313" key="3">
    <source>
        <dbReference type="Proteomes" id="UP000435649"/>
    </source>
</evidence>
<name>A0A844G792_9BACT</name>
<dbReference type="Proteomes" id="UP000435649">
    <property type="component" value="Unassembled WGS sequence"/>
</dbReference>
<keyword evidence="1" id="KW-0472">Membrane</keyword>
<feature type="transmembrane region" description="Helical" evidence="1">
    <location>
        <begin position="20"/>
        <end position="41"/>
    </location>
</feature>
<dbReference type="Gene3D" id="3.30.700.10">
    <property type="entry name" value="Glycoprotein, Type 4 Pilin"/>
    <property type="match status" value="1"/>
</dbReference>
<dbReference type="InterPro" id="IPR012902">
    <property type="entry name" value="N_methyl_site"/>
</dbReference>
<sequence length="253" mass="28146">MTDRTRKLHIPGIMRKPFTLIELLVVIAIIAILASMLLPAINMARDAGRDLTCVNNQKTLGTFMHIYAQDQGRWCPPRGRGYNHLNQPNEQIPWSWLLLHNGGMAGNPGYVPSPSSGKSNIFNCYRHDASYTGSANRQYLRSYAYNCGNDYAAKGIPLGTRFDSSPTPEKFKHPSMTVMLYELIPPMAAKPMNSILVTYDKTDAIGVAIGGADQFMPHGGGKRVNFLFFDGHAASAPRLKTWGDDSGYYRDWD</sequence>
<dbReference type="SUPFAM" id="SSF54523">
    <property type="entry name" value="Pili subunits"/>
    <property type="match status" value="1"/>
</dbReference>
<dbReference type="EMBL" id="VUNS01000017">
    <property type="protein sequence ID" value="MST98318.1"/>
    <property type="molecule type" value="Genomic_DNA"/>
</dbReference>
<accession>A0A844G792</accession>
<evidence type="ECO:0000256" key="1">
    <source>
        <dbReference type="SAM" id="Phobius"/>
    </source>
</evidence>
<proteinExistence type="predicted"/>
<gene>
    <name evidence="2" type="ORF">FYJ85_14845</name>
</gene>
<dbReference type="InterPro" id="IPR045584">
    <property type="entry name" value="Pilin-like"/>
</dbReference>
<dbReference type="PANTHER" id="PTHR30093:SF2">
    <property type="entry name" value="TYPE II SECRETION SYSTEM PROTEIN H"/>
    <property type="match status" value="1"/>
</dbReference>
<dbReference type="AlphaFoldDB" id="A0A844G792"/>
<protein>
    <submittedName>
        <fullName evidence="2">Prepilin-type N-terminal cleavage/methylation domain-containing protein</fullName>
    </submittedName>
</protein>
<organism evidence="2 3">
    <name type="scientific">Victivallis lenta</name>
    <dbReference type="NCBI Taxonomy" id="2606640"/>
    <lineage>
        <taxon>Bacteria</taxon>
        <taxon>Pseudomonadati</taxon>
        <taxon>Lentisphaerota</taxon>
        <taxon>Lentisphaeria</taxon>
        <taxon>Victivallales</taxon>
        <taxon>Victivallaceae</taxon>
        <taxon>Victivallis</taxon>
    </lineage>
</organism>
<keyword evidence="1" id="KW-0812">Transmembrane</keyword>